<protein>
    <submittedName>
        <fullName evidence="1">Uncharacterized protein</fullName>
    </submittedName>
</protein>
<accession>A0A0B0MNW3</accession>
<keyword evidence="2" id="KW-1185">Reference proteome</keyword>
<name>A0A0B0MNW3_GOSAR</name>
<gene>
    <name evidence="1" type="ORF">F383_27196</name>
</gene>
<comment type="caution">
    <text evidence="1">The sequence shown here is derived from an EMBL/GenBank/DDBJ whole genome shotgun (WGS) entry which is preliminary data.</text>
</comment>
<reference evidence="2" key="1">
    <citation type="submission" date="2014-09" db="EMBL/GenBank/DDBJ databases">
        <authorList>
            <person name="Mudge J."/>
            <person name="Ramaraj T."/>
            <person name="Lindquist I.E."/>
            <person name="Bharti A.K."/>
            <person name="Sundararajan A."/>
            <person name="Cameron C.T."/>
            <person name="Woodward J.E."/>
            <person name="May G.D."/>
            <person name="Brubaker C."/>
            <person name="Broadhvest J."/>
            <person name="Wilkins T.A."/>
        </authorList>
    </citation>
    <scope>NUCLEOTIDE SEQUENCE</scope>
    <source>
        <strain evidence="2">cv. AKA8401</strain>
    </source>
</reference>
<evidence type="ECO:0000313" key="2">
    <source>
        <dbReference type="Proteomes" id="UP000032142"/>
    </source>
</evidence>
<sequence length="23" mass="2712">MSKPIERLICRLSCPIGKRHRCD</sequence>
<dbReference type="EMBL" id="JRRC01384581">
    <property type="protein sequence ID" value="KHG03773.1"/>
    <property type="molecule type" value="Genomic_DNA"/>
</dbReference>
<proteinExistence type="predicted"/>
<dbReference type="Proteomes" id="UP000032142">
    <property type="component" value="Unassembled WGS sequence"/>
</dbReference>
<dbReference type="AlphaFoldDB" id="A0A0B0MNW3"/>
<organism evidence="1 2">
    <name type="scientific">Gossypium arboreum</name>
    <name type="common">Tree cotton</name>
    <name type="synonym">Gossypium nanking</name>
    <dbReference type="NCBI Taxonomy" id="29729"/>
    <lineage>
        <taxon>Eukaryota</taxon>
        <taxon>Viridiplantae</taxon>
        <taxon>Streptophyta</taxon>
        <taxon>Embryophyta</taxon>
        <taxon>Tracheophyta</taxon>
        <taxon>Spermatophyta</taxon>
        <taxon>Magnoliopsida</taxon>
        <taxon>eudicotyledons</taxon>
        <taxon>Gunneridae</taxon>
        <taxon>Pentapetalae</taxon>
        <taxon>rosids</taxon>
        <taxon>malvids</taxon>
        <taxon>Malvales</taxon>
        <taxon>Malvaceae</taxon>
        <taxon>Malvoideae</taxon>
        <taxon>Gossypium</taxon>
    </lineage>
</organism>
<evidence type="ECO:0000313" key="1">
    <source>
        <dbReference type="EMBL" id="KHG03773.1"/>
    </source>
</evidence>